<reference evidence="2 3" key="1">
    <citation type="submission" date="2022-12" db="EMBL/GenBank/DDBJ databases">
        <title>Metagenome assembled genome from gulf of manar.</title>
        <authorList>
            <person name="Kohli P."/>
            <person name="Pk S."/>
            <person name="Venkata Ramana C."/>
            <person name="Sasikala C."/>
        </authorList>
    </citation>
    <scope>NUCLEOTIDE SEQUENCE [LARGE SCALE GENOMIC DNA]</scope>
    <source>
        <strain evidence="2">JB008</strain>
    </source>
</reference>
<evidence type="ECO:0000313" key="3">
    <source>
        <dbReference type="Proteomes" id="UP001221217"/>
    </source>
</evidence>
<gene>
    <name evidence="2" type="ORF">PQJ61_02265</name>
</gene>
<evidence type="ECO:0000256" key="1">
    <source>
        <dbReference type="SAM" id="SignalP"/>
    </source>
</evidence>
<evidence type="ECO:0008006" key="4">
    <source>
        <dbReference type="Google" id="ProtNLM"/>
    </source>
</evidence>
<protein>
    <recommendedName>
        <fullName evidence="4">Bacterial surface antigen (D15) domain-containing protein</fullName>
    </recommendedName>
</protein>
<dbReference type="Proteomes" id="UP001221217">
    <property type="component" value="Unassembled WGS sequence"/>
</dbReference>
<name>A0AAJ1IAF6_9SPIO</name>
<comment type="caution">
    <text evidence="2">The sequence shown here is derived from an EMBL/GenBank/DDBJ whole genome shotgun (WGS) entry which is preliminary data.</text>
</comment>
<evidence type="ECO:0000313" key="2">
    <source>
        <dbReference type="EMBL" id="MDC7225569.1"/>
    </source>
</evidence>
<dbReference type="AlphaFoldDB" id="A0AAJ1IAF6"/>
<feature type="chain" id="PRO_5042580009" description="Bacterial surface antigen (D15) domain-containing protein" evidence="1">
    <location>
        <begin position="20"/>
        <end position="377"/>
    </location>
</feature>
<dbReference type="EMBL" id="JAQQAL010000008">
    <property type="protein sequence ID" value="MDC7225569.1"/>
    <property type="molecule type" value="Genomic_DNA"/>
</dbReference>
<accession>A0AAJ1IAF6</accession>
<keyword evidence="1" id="KW-0732">Signal</keyword>
<feature type="signal peptide" evidence="1">
    <location>
        <begin position="1"/>
        <end position="19"/>
    </location>
</feature>
<organism evidence="2 3">
    <name type="scientific">Candidatus Thalassospirochaeta sargassi</name>
    <dbReference type="NCBI Taxonomy" id="3119039"/>
    <lineage>
        <taxon>Bacteria</taxon>
        <taxon>Pseudomonadati</taxon>
        <taxon>Spirochaetota</taxon>
        <taxon>Spirochaetia</taxon>
        <taxon>Spirochaetales</taxon>
        <taxon>Spirochaetaceae</taxon>
        <taxon>Candidatus Thalassospirochaeta</taxon>
    </lineage>
</organism>
<sequence length="377" mass="41895">MKKLFLILIILTAAGSAGFAGDISFAFEDARFHSDLLGGFAPVYIRAGIDYTGLELIDSQRTDLYVIGGGALVSESIWTGLDGLPFLADAVANNTDDFDDENSYSRWQTDFSMKLKQGFIHEEGREKALLAAYGKYAITFTSPHENWGGGTSSNFLDGLASAYPDQDGTVTNLLQAGIELDRLDKGDVYDGFNVDASIQAAPRWLANSLYGDSNFMQLDLTAKGYYSLLELKRKDSELTGLGIYLADRVQVDYLIGDAVPQYYQENPALGTKMRGFERMSMGTEFTIVNNFDIRLYGIEFVDNINPVAVLFWDTGYYAGDFYNTDYNEAGLRMSTGFELALNIVDFAQVGYRFGFPLIGENLQQESMQSGIMFMYQF</sequence>
<proteinExistence type="predicted"/>